<dbReference type="Pfam" id="PF13304">
    <property type="entry name" value="AAA_21"/>
    <property type="match status" value="1"/>
</dbReference>
<dbReference type="Proteomes" id="UP000498980">
    <property type="component" value="Unassembled WGS sequence"/>
</dbReference>
<dbReference type="Proteomes" id="UP000530403">
    <property type="component" value="Unassembled WGS sequence"/>
</dbReference>
<keyword evidence="1" id="KW-0742">SOS response</keyword>
<dbReference type="Gene3D" id="3.40.50.300">
    <property type="entry name" value="P-loop containing nucleotide triphosphate hydrolases"/>
    <property type="match status" value="2"/>
</dbReference>
<evidence type="ECO:0000313" key="5">
    <source>
        <dbReference type="EMBL" id="NYE42550.1"/>
    </source>
</evidence>
<keyword evidence="6" id="KW-1185">Reference proteome</keyword>
<dbReference type="GO" id="GO:0016887">
    <property type="term" value="F:ATP hydrolysis activity"/>
    <property type="evidence" value="ECO:0007669"/>
    <property type="project" value="InterPro"/>
</dbReference>
<dbReference type="SUPFAM" id="SSF52540">
    <property type="entry name" value="P-loop containing nucleoside triphosphate hydrolases"/>
    <property type="match status" value="1"/>
</dbReference>
<name>A0A7J0C9X1_9ACTN</name>
<dbReference type="EMBL" id="JACCCF010000001">
    <property type="protein sequence ID" value="NYE42550.1"/>
    <property type="molecule type" value="Genomic_DNA"/>
</dbReference>
<dbReference type="InterPro" id="IPR003395">
    <property type="entry name" value="RecF/RecN/SMC_N"/>
</dbReference>
<dbReference type="GO" id="GO:0005524">
    <property type="term" value="F:ATP binding"/>
    <property type="evidence" value="ECO:0007669"/>
    <property type="project" value="InterPro"/>
</dbReference>
<proteinExistence type="predicted"/>
<dbReference type="AlphaFoldDB" id="A0A7J0C9X1"/>
<feature type="domain" description="RecF/RecN/SMC N-terminal" evidence="2">
    <location>
        <begin position="1"/>
        <end position="44"/>
    </location>
</feature>
<evidence type="ECO:0000259" key="2">
    <source>
        <dbReference type="Pfam" id="PF02463"/>
    </source>
</evidence>
<dbReference type="PANTHER" id="PTHR32182:SF22">
    <property type="entry name" value="ATP-DEPENDENT ENDONUCLEASE, OLD FAMILY-RELATED"/>
    <property type="match status" value="1"/>
</dbReference>
<dbReference type="GO" id="GO:0009432">
    <property type="term" value="P:SOS response"/>
    <property type="evidence" value="ECO:0007669"/>
    <property type="project" value="UniProtKB-KW"/>
</dbReference>
<dbReference type="PANTHER" id="PTHR32182">
    <property type="entry name" value="DNA REPLICATION AND REPAIR PROTEIN RECF"/>
    <property type="match status" value="1"/>
</dbReference>
<reference evidence="4 6" key="1">
    <citation type="submission" date="2020-05" db="EMBL/GenBank/DDBJ databases">
        <title>Whole genome shotgun sequence of Streptomyces fulvorobeus NBRC 15897.</title>
        <authorList>
            <person name="Komaki H."/>
            <person name="Tamura T."/>
        </authorList>
    </citation>
    <scope>NUCLEOTIDE SEQUENCE [LARGE SCALE GENOMIC DNA]</scope>
    <source>
        <strain evidence="4 6">NBRC 15897</strain>
    </source>
</reference>
<dbReference type="EMBL" id="BLWC01000001">
    <property type="protein sequence ID" value="GFM98957.1"/>
    <property type="molecule type" value="Genomic_DNA"/>
</dbReference>
<dbReference type="InterPro" id="IPR003959">
    <property type="entry name" value="ATPase_AAA_core"/>
</dbReference>
<evidence type="ECO:0000313" key="4">
    <source>
        <dbReference type="EMBL" id="GFM98957.1"/>
    </source>
</evidence>
<dbReference type="GO" id="GO:0000731">
    <property type="term" value="P:DNA synthesis involved in DNA repair"/>
    <property type="evidence" value="ECO:0007669"/>
    <property type="project" value="TreeGrafter"/>
</dbReference>
<evidence type="ECO:0000313" key="6">
    <source>
        <dbReference type="Proteomes" id="UP000498980"/>
    </source>
</evidence>
<evidence type="ECO:0000256" key="1">
    <source>
        <dbReference type="ARBA" id="ARBA00023236"/>
    </source>
</evidence>
<protein>
    <submittedName>
        <fullName evidence="5">Putative ATPase</fullName>
    </submittedName>
</protein>
<evidence type="ECO:0000313" key="7">
    <source>
        <dbReference type="Proteomes" id="UP000530403"/>
    </source>
</evidence>
<sequence length="472" mass="51503">MLTRIEVHGFKNLLDLSIDFGPFTCIAGENGTGKSNVFDAIQFLSLLADQSMMEAAQEVRGVHGERQGDPRDLFWKGFEPGNHRMRFAAEMIVPLHVQDDFGRAAKASSTFLRYELEVGYQEPSGLDRFGRLTLLHETLAHITKGKAPQHLRFPHSAKQFRDTVIQGHRSGAPFISTTTEAEESIVKIHQDGGSRGQPKPAAASRAPATVVSTITSSDDPTILSARREMQSWRRLALEPSALRRSDRYVDPHVMGADGSHLPATLFRVAHDTPGADPSQVYARVAGRLSDLTGIHVRDLDVDQDEVRQLLTVNVHEVAGMTLPARSLSEGTLRFLALCVLLEDSSVRGLVCMEEPENGIHPANLNAMVDLVQDLAVDPSEEPGADNPFRQVLINTHSPGVVQLVGNEDLLFADTAMHRGENGTLNRALRLRPLAGTWRANKVTSGSFVTKADILPYLTTPVGAQLTLSGDAA</sequence>
<comment type="caution">
    <text evidence="4">The sequence shown here is derived from an EMBL/GenBank/DDBJ whole genome shotgun (WGS) entry which is preliminary data.</text>
</comment>
<feature type="domain" description="ATPase AAA-type core" evidence="3">
    <location>
        <begin position="310"/>
        <end position="401"/>
    </location>
</feature>
<keyword evidence="1" id="KW-0227">DNA damage</keyword>
<gene>
    <name evidence="5" type="ORF">HEB29_003561</name>
    <name evidence="4" type="ORF">Sfulv_37680</name>
</gene>
<dbReference type="GO" id="GO:0006302">
    <property type="term" value="P:double-strand break repair"/>
    <property type="evidence" value="ECO:0007669"/>
    <property type="project" value="TreeGrafter"/>
</dbReference>
<dbReference type="Pfam" id="PF02463">
    <property type="entry name" value="SMC_N"/>
    <property type="match status" value="1"/>
</dbReference>
<organism evidence="4 6">
    <name type="scientific">Streptomyces fulvorobeus</name>
    <dbReference type="NCBI Taxonomy" id="284028"/>
    <lineage>
        <taxon>Bacteria</taxon>
        <taxon>Bacillati</taxon>
        <taxon>Actinomycetota</taxon>
        <taxon>Actinomycetes</taxon>
        <taxon>Kitasatosporales</taxon>
        <taxon>Streptomycetaceae</taxon>
        <taxon>Streptomyces</taxon>
    </lineage>
</organism>
<accession>A0A7J0C9X1</accession>
<reference evidence="5 7" key="2">
    <citation type="submission" date="2020-07" db="EMBL/GenBank/DDBJ databases">
        <title>Sequencing the genomes of 1000 actinobacteria strains.</title>
        <authorList>
            <person name="Klenk H.-P."/>
        </authorList>
    </citation>
    <scope>NUCLEOTIDE SEQUENCE [LARGE SCALE GENOMIC DNA]</scope>
    <source>
        <strain evidence="5 7">DSM 41455</strain>
    </source>
</reference>
<dbReference type="InterPro" id="IPR027417">
    <property type="entry name" value="P-loop_NTPase"/>
</dbReference>
<evidence type="ECO:0000259" key="3">
    <source>
        <dbReference type="Pfam" id="PF13304"/>
    </source>
</evidence>
<dbReference type="RefSeq" id="WP_173315280.1">
    <property type="nucleotide sequence ID" value="NZ_BAAAUE010000009.1"/>
</dbReference>